<feature type="region of interest" description="Disordered" evidence="1">
    <location>
        <begin position="1"/>
        <end position="31"/>
    </location>
</feature>
<evidence type="ECO:0000256" key="1">
    <source>
        <dbReference type="SAM" id="MobiDB-lite"/>
    </source>
</evidence>
<name>A0A9Q8ZMD1_CURCL</name>
<dbReference type="AlphaFoldDB" id="A0A9Q8ZMD1"/>
<feature type="compositionally biased region" description="Low complexity" evidence="1">
    <location>
        <begin position="1"/>
        <end position="14"/>
    </location>
</feature>
<dbReference type="VEuPathDB" id="FungiDB:yc1106_09957"/>
<keyword evidence="3" id="KW-1185">Reference proteome</keyword>
<feature type="compositionally biased region" description="Low complexity" evidence="1">
    <location>
        <begin position="463"/>
        <end position="477"/>
    </location>
</feature>
<evidence type="ECO:0000313" key="2">
    <source>
        <dbReference type="EMBL" id="USP82683.1"/>
    </source>
</evidence>
<feature type="region of interest" description="Disordered" evidence="1">
    <location>
        <begin position="441"/>
        <end position="489"/>
    </location>
</feature>
<evidence type="ECO:0000313" key="3">
    <source>
        <dbReference type="Proteomes" id="UP001056012"/>
    </source>
</evidence>
<feature type="compositionally biased region" description="Polar residues" evidence="1">
    <location>
        <begin position="173"/>
        <end position="187"/>
    </location>
</feature>
<feature type="compositionally biased region" description="Basic and acidic residues" evidence="1">
    <location>
        <begin position="478"/>
        <end position="489"/>
    </location>
</feature>
<sequence>MVDTSSKITTTSTSNGFGPHEPVTDSHCLGSKENTRVGFRLGKMSDDNDDNDNDDETKGAQAFDRISWMARAKGYSVRAPNKRLRRVRALPNPPVQSTGVTKRRLIYEDATSTADTQEEDDIAVAIALSLKDIPACLPDSQTESQQGLHPPDVMEIEPTAFTPSRRPRKPTGQARSYRNLGSSSASTAAAPHEALHDLLRIMDASIKTLDGYAHEGIEVDAQELVDHVSRWQGRIRQVIHASELSEQRRIRDLKAQLDFDQHVEEVHRNNIKKLNQSWTETMHEQEKEWQKESNKLQVIGARPQSNESNESLAQLYATDMHPTQGGVPFIRRAMAEACGVGAIQDYPSARSFNPVSNMRRLPDQPTAEEVRVYAGLTEREWDVFTAIITEEARALRKENPFTPWKDLDQKRKEQVHDSVNAKLAKKSIQPVDLEVVATRASRSLSRMKHEGTSQRKAQAAEQNAPSNTATATATTSAERSRPYDPVRDL</sequence>
<reference evidence="2" key="1">
    <citation type="submission" date="2021-12" db="EMBL/GenBank/DDBJ databases">
        <title>Curvularia clavata genome.</title>
        <authorList>
            <person name="Cao Y."/>
        </authorList>
    </citation>
    <scope>NUCLEOTIDE SEQUENCE</scope>
    <source>
        <strain evidence="2">Yc1106</strain>
    </source>
</reference>
<protein>
    <submittedName>
        <fullName evidence="2">Uncharacterized protein</fullName>
    </submittedName>
</protein>
<dbReference type="Proteomes" id="UP001056012">
    <property type="component" value="Chromosome 8"/>
</dbReference>
<organism evidence="2 3">
    <name type="scientific">Curvularia clavata</name>
    <dbReference type="NCBI Taxonomy" id="95742"/>
    <lineage>
        <taxon>Eukaryota</taxon>
        <taxon>Fungi</taxon>
        <taxon>Dikarya</taxon>
        <taxon>Ascomycota</taxon>
        <taxon>Pezizomycotina</taxon>
        <taxon>Dothideomycetes</taxon>
        <taxon>Pleosporomycetidae</taxon>
        <taxon>Pleosporales</taxon>
        <taxon>Pleosporineae</taxon>
        <taxon>Pleosporaceae</taxon>
        <taxon>Curvularia</taxon>
    </lineage>
</organism>
<gene>
    <name evidence="2" type="ORF">yc1106_09957</name>
</gene>
<proteinExistence type="predicted"/>
<accession>A0A9Q8ZMD1</accession>
<feature type="region of interest" description="Disordered" evidence="1">
    <location>
        <begin position="158"/>
        <end position="188"/>
    </location>
</feature>
<dbReference type="OrthoDB" id="3687879at2759"/>
<dbReference type="EMBL" id="CP089281">
    <property type="protein sequence ID" value="USP82683.1"/>
    <property type="molecule type" value="Genomic_DNA"/>
</dbReference>